<dbReference type="Proteomes" id="UP000257039">
    <property type="component" value="Unassembled WGS sequence"/>
</dbReference>
<dbReference type="Gene3D" id="2.60.40.4150">
    <property type="entry name" value="Type VI secretion system, lipoprotein SciN"/>
    <property type="match status" value="1"/>
</dbReference>
<dbReference type="AlphaFoldDB" id="A0A4P9VIA4"/>
<dbReference type="InterPro" id="IPR017734">
    <property type="entry name" value="T6SS_SciN"/>
</dbReference>
<dbReference type="PROSITE" id="PS51257">
    <property type="entry name" value="PROKAR_LIPOPROTEIN"/>
    <property type="match status" value="1"/>
</dbReference>
<dbReference type="RefSeq" id="WP_051311420.1">
    <property type="nucleotide sequence ID" value="NZ_JAEVHG010000004.1"/>
</dbReference>
<evidence type="ECO:0000313" key="1">
    <source>
        <dbReference type="EMBL" id="RDH42256.1"/>
    </source>
</evidence>
<dbReference type="NCBIfam" id="TIGR03352">
    <property type="entry name" value="VI_chp_3"/>
    <property type="match status" value="1"/>
</dbReference>
<reference evidence="1 2" key="1">
    <citation type="submission" date="2017-04" db="EMBL/GenBank/DDBJ databases">
        <title>Draft genome sequence of Zooshikella ganghwensis VG4 isolated from Red Sea sediments.</title>
        <authorList>
            <person name="Rehman Z."/>
            <person name="Alam I."/>
            <person name="Kamau A."/>
            <person name="Bajic V."/>
            <person name="Leiknes T."/>
        </authorList>
    </citation>
    <scope>NUCLEOTIDE SEQUENCE [LARGE SCALE GENOMIC DNA]</scope>
    <source>
        <strain evidence="1 2">VG4</strain>
    </source>
</reference>
<dbReference type="InterPro" id="IPR038706">
    <property type="entry name" value="Type_VI_SciN-like_sf"/>
</dbReference>
<name>A0A4P9VIA4_9GAMM</name>
<proteinExistence type="predicted"/>
<organism evidence="1 2">
    <name type="scientific">Zooshikella ganghwensis</name>
    <dbReference type="NCBI Taxonomy" id="202772"/>
    <lineage>
        <taxon>Bacteria</taxon>
        <taxon>Pseudomonadati</taxon>
        <taxon>Pseudomonadota</taxon>
        <taxon>Gammaproteobacteria</taxon>
        <taxon>Oceanospirillales</taxon>
        <taxon>Zooshikellaceae</taxon>
        <taxon>Zooshikella</taxon>
    </lineage>
</organism>
<accession>A0A4P9VIA4</accession>
<dbReference type="PANTHER" id="PTHR37625:SF4">
    <property type="entry name" value="OUTER MEMBRANE LIPOPROTEIN"/>
    <property type="match status" value="1"/>
</dbReference>
<dbReference type="EMBL" id="NDXW01000001">
    <property type="protein sequence ID" value="RDH42256.1"/>
    <property type="molecule type" value="Genomic_DNA"/>
</dbReference>
<keyword evidence="1" id="KW-0449">Lipoprotein</keyword>
<dbReference type="Pfam" id="PF12790">
    <property type="entry name" value="T6SS-SciN"/>
    <property type="match status" value="1"/>
</dbReference>
<dbReference type="PANTHER" id="PTHR37625">
    <property type="entry name" value="OUTER MEMBRANE LIPOPROTEIN-RELATED"/>
    <property type="match status" value="1"/>
</dbReference>
<protein>
    <submittedName>
        <fullName evidence="1">Type VI secretion system lipoprotein TssJ</fullName>
    </submittedName>
</protein>
<evidence type="ECO:0000313" key="2">
    <source>
        <dbReference type="Proteomes" id="UP000257039"/>
    </source>
</evidence>
<keyword evidence="2" id="KW-1185">Reference proteome</keyword>
<sequence>MNKWLARWQYNLLFGLLCCVAIMTTGCFKSETKLDLAVEVAPDANPDHSGRPSPVVVKLYELTSPVVFENADFFALYSDPVKVLGASLLGQEEHEFVPGTKSELNLLLNPSTQFVAFLAAYRDIENANWRLVVKVEPLSSNELGLRINRLSLSKQ</sequence>
<comment type="caution">
    <text evidence="1">The sequence shown here is derived from an EMBL/GenBank/DDBJ whole genome shotgun (WGS) entry which is preliminary data.</text>
</comment>
<gene>
    <name evidence="1" type="primary">tssJ</name>
    <name evidence="1" type="ORF">B9G39_01690</name>
</gene>